<dbReference type="InterPro" id="IPR021791">
    <property type="entry name" value="Phage_TAC_11"/>
</dbReference>
<name>A0AAF0H5K0_9HYPH</name>
<evidence type="ECO:0000313" key="1">
    <source>
        <dbReference type="EMBL" id="WHA40156.1"/>
    </source>
</evidence>
<organism evidence="1 2">
    <name type="scientific">Agrobacterium larrymoorei</name>
    <dbReference type="NCBI Taxonomy" id="160699"/>
    <lineage>
        <taxon>Bacteria</taxon>
        <taxon>Pseudomonadati</taxon>
        <taxon>Pseudomonadota</taxon>
        <taxon>Alphaproteobacteria</taxon>
        <taxon>Hyphomicrobiales</taxon>
        <taxon>Rhizobiaceae</taxon>
        <taxon>Rhizobium/Agrobacterium group</taxon>
        <taxon>Agrobacterium</taxon>
    </lineage>
</organism>
<gene>
    <name evidence="1" type="ORF">CFBP5477_009945</name>
</gene>
<dbReference type="Pfam" id="PF11836">
    <property type="entry name" value="Phage_TAC_11"/>
    <property type="match status" value="1"/>
</dbReference>
<proteinExistence type="predicted"/>
<dbReference type="EMBL" id="CP124733">
    <property type="protein sequence ID" value="WHA40156.1"/>
    <property type="molecule type" value="Genomic_DNA"/>
</dbReference>
<dbReference type="RefSeq" id="WP_137394604.1">
    <property type="nucleotide sequence ID" value="NZ_CP124733.1"/>
</dbReference>
<evidence type="ECO:0000313" key="2">
    <source>
        <dbReference type="Proteomes" id="UP000298664"/>
    </source>
</evidence>
<protein>
    <submittedName>
        <fullName evidence="1">Gene transfer agent family protein</fullName>
    </submittedName>
</protein>
<reference evidence="1" key="1">
    <citation type="submission" date="2023-05" db="EMBL/GenBank/DDBJ databases">
        <title>Complete genome sequence of Agrobacterium larrymoorei CFBP5477.</title>
        <authorList>
            <person name="Yen H.-C."/>
            <person name="Chou L."/>
            <person name="Lin Y.-C."/>
            <person name="Lai E.-M."/>
            <person name="Kuo C.-H."/>
        </authorList>
    </citation>
    <scope>NUCLEOTIDE SEQUENCE</scope>
    <source>
        <strain evidence="1">CFBP5477</strain>
    </source>
</reference>
<dbReference type="AlphaFoldDB" id="A0AAF0H5K0"/>
<dbReference type="Proteomes" id="UP000298664">
    <property type="component" value="Chromosome Circular"/>
</dbReference>
<accession>A0AAF0H5K0</accession>
<sequence length="108" mass="12098">MNELPVHRQFFGDAEYDFRISPDLVPELERKTASGIGGLSRRFYASDFRFIELTEVIRLGLIGGGMDPEEADALVKAYTPRMSVTDLYGKALPILDILIFAKVTADEE</sequence>